<accession>A0A9P5P0J9</accession>
<gene>
    <name evidence="1" type="ORF">CPB84DRAFT_1762055</name>
</gene>
<evidence type="ECO:0000313" key="1">
    <source>
        <dbReference type="EMBL" id="KAF8911512.1"/>
    </source>
</evidence>
<comment type="caution">
    <text evidence="1">The sequence shown here is derived from an EMBL/GenBank/DDBJ whole genome shotgun (WGS) entry which is preliminary data.</text>
</comment>
<evidence type="ECO:0000313" key="2">
    <source>
        <dbReference type="Proteomes" id="UP000724874"/>
    </source>
</evidence>
<reference evidence="1" key="1">
    <citation type="submission" date="2020-11" db="EMBL/GenBank/DDBJ databases">
        <authorList>
            <consortium name="DOE Joint Genome Institute"/>
            <person name="Ahrendt S."/>
            <person name="Riley R."/>
            <person name="Andreopoulos W."/>
            <person name="LaButti K."/>
            <person name="Pangilinan J."/>
            <person name="Ruiz-duenas F.J."/>
            <person name="Barrasa J.M."/>
            <person name="Sanchez-Garcia M."/>
            <person name="Camarero S."/>
            <person name="Miyauchi S."/>
            <person name="Serrano A."/>
            <person name="Linde D."/>
            <person name="Babiker R."/>
            <person name="Drula E."/>
            <person name="Ayuso-Fernandez I."/>
            <person name="Pacheco R."/>
            <person name="Padilla G."/>
            <person name="Ferreira P."/>
            <person name="Barriuso J."/>
            <person name="Kellner H."/>
            <person name="Castanera R."/>
            <person name="Alfaro M."/>
            <person name="Ramirez L."/>
            <person name="Pisabarro A.G."/>
            <person name="Kuo A."/>
            <person name="Tritt A."/>
            <person name="Lipzen A."/>
            <person name="He G."/>
            <person name="Yan M."/>
            <person name="Ng V."/>
            <person name="Cullen D."/>
            <person name="Martin F."/>
            <person name="Rosso M.-N."/>
            <person name="Henrissat B."/>
            <person name="Hibbett D."/>
            <person name="Martinez A.T."/>
            <person name="Grigoriev I.V."/>
        </authorList>
    </citation>
    <scope>NUCLEOTIDE SEQUENCE</scope>
    <source>
        <strain evidence="1">AH 44721</strain>
    </source>
</reference>
<sequence>MLYRVLDWLEERPVNSDICLNRGGQIAYISKIRWSQNIGMDLYTCTRMSIWHGGMKKKRNVML</sequence>
<protein>
    <submittedName>
        <fullName evidence="1">Uncharacterized protein</fullName>
    </submittedName>
</protein>
<keyword evidence="2" id="KW-1185">Reference proteome</keyword>
<dbReference type="EMBL" id="JADNYJ010000004">
    <property type="protein sequence ID" value="KAF8911512.1"/>
    <property type="molecule type" value="Genomic_DNA"/>
</dbReference>
<name>A0A9P5P0J9_GYMJU</name>
<dbReference type="Proteomes" id="UP000724874">
    <property type="component" value="Unassembled WGS sequence"/>
</dbReference>
<dbReference type="AlphaFoldDB" id="A0A9P5P0J9"/>
<proteinExistence type="predicted"/>
<organism evidence="1 2">
    <name type="scientific">Gymnopilus junonius</name>
    <name type="common">Spectacular rustgill mushroom</name>
    <name type="synonym">Gymnopilus spectabilis subsp. junonius</name>
    <dbReference type="NCBI Taxonomy" id="109634"/>
    <lineage>
        <taxon>Eukaryota</taxon>
        <taxon>Fungi</taxon>
        <taxon>Dikarya</taxon>
        <taxon>Basidiomycota</taxon>
        <taxon>Agaricomycotina</taxon>
        <taxon>Agaricomycetes</taxon>
        <taxon>Agaricomycetidae</taxon>
        <taxon>Agaricales</taxon>
        <taxon>Agaricineae</taxon>
        <taxon>Hymenogastraceae</taxon>
        <taxon>Gymnopilus</taxon>
    </lineage>
</organism>